<dbReference type="CDD" id="cd17932">
    <property type="entry name" value="DEXQc_UvrD"/>
    <property type="match status" value="1"/>
</dbReference>
<evidence type="ECO:0000256" key="6">
    <source>
        <dbReference type="ARBA" id="ARBA00023125"/>
    </source>
</evidence>
<evidence type="ECO:0000256" key="12">
    <source>
        <dbReference type="SAM" id="MobiDB-lite"/>
    </source>
</evidence>
<dbReference type="AlphaFoldDB" id="A0A840QEH6"/>
<dbReference type="EMBL" id="JACHIW010000002">
    <property type="protein sequence ID" value="MBB5158260.1"/>
    <property type="molecule type" value="Genomic_DNA"/>
</dbReference>
<accession>A0A840QEH6</accession>
<evidence type="ECO:0000259" key="13">
    <source>
        <dbReference type="PROSITE" id="PS51198"/>
    </source>
</evidence>
<keyword evidence="7" id="KW-0413">Isomerase</keyword>
<keyword evidence="3 11" id="KW-0378">Hydrolase</keyword>
<dbReference type="PANTHER" id="PTHR11070">
    <property type="entry name" value="UVRD / RECB / PCRA DNA HELICASE FAMILY MEMBER"/>
    <property type="match status" value="1"/>
</dbReference>
<dbReference type="Gene3D" id="1.10.10.160">
    <property type="match status" value="1"/>
</dbReference>
<comment type="catalytic activity">
    <reaction evidence="10">
        <text>ATP + H2O = ADP + phosphate + H(+)</text>
        <dbReference type="Rhea" id="RHEA:13065"/>
        <dbReference type="ChEBI" id="CHEBI:15377"/>
        <dbReference type="ChEBI" id="CHEBI:15378"/>
        <dbReference type="ChEBI" id="CHEBI:30616"/>
        <dbReference type="ChEBI" id="CHEBI:43474"/>
        <dbReference type="ChEBI" id="CHEBI:456216"/>
        <dbReference type="EC" id="5.6.2.4"/>
    </reaction>
</comment>
<comment type="caution">
    <text evidence="15">The sequence shown here is derived from an EMBL/GenBank/DDBJ whole genome shotgun (WGS) entry which is preliminary data.</text>
</comment>
<keyword evidence="16" id="KW-1185">Reference proteome</keyword>
<dbReference type="SUPFAM" id="SSF52540">
    <property type="entry name" value="P-loop containing nucleoside triphosphate hydrolases"/>
    <property type="match status" value="1"/>
</dbReference>
<organism evidence="15 16">
    <name type="scientific">Saccharopolyspora phatthalungensis</name>
    <dbReference type="NCBI Taxonomy" id="664693"/>
    <lineage>
        <taxon>Bacteria</taxon>
        <taxon>Bacillati</taxon>
        <taxon>Actinomycetota</taxon>
        <taxon>Actinomycetes</taxon>
        <taxon>Pseudonocardiales</taxon>
        <taxon>Pseudonocardiaceae</taxon>
        <taxon>Saccharopolyspora</taxon>
    </lineage>
</organism>
<dbReference type="GO" id="GO:0005524">
    <property type="term" value="F:ATP binding"/>
    <property type="evidence" value="ECO:0007669"/>
    <property type="project" value="UniProtKB-UniRule"/>
</dbReference>
<feature type="binding site" evidence="11">
    <location>
        <begin position="497"/>
        <end position="504"/>
    </location>
    <ligand>
        <name>ATP</name>
        <dbReference type="ChEBI" id="CHEBI:30616"/>
    </ligand>
</feature>
<keyword evidence="5 11" id="KW-0067">ATP-binding</keyword>
<keyword evidence="2 11" id="KW-0547">Nucleotide-binding</keyword>
<dbReference type="GO" id="GO:0043138">
    <property type="term" value="F:3'-5' DNA helicase activity"/>
    <property type="evidence" value="ECO:0007669"/>
    <property type="project" value="UniProtKB-EC"/>
</dbReference>
<proteinExistence type="inferred from homology"/>
<evidence type="ECO:0000256" key="1">
    <source>
        <dbReference type="ARBA" id="ARBA00009922"/>
    </source>
</evidence>
<feature type="region of interest" description="Disordered" evidence="12">
    <location>
        <begin position="442"/>
        <end position="467"/>
    </location>
</feature>
<dbReference type="Pfam" id="PF00580">
    <property type="entry name" value="UvrD-helicase"/>
    <property type="match status" value="1"/>
</dbReference>
<name>A0A840QEH6_9PSEU</name>
<dbReference type="GO" id="GO:0016787">
    <property type="term" value="F:hydrolase activity"/>
    <property type="evidence" value="ECO:0007669"/>
    <property type="project" value="UniProtKB-UniRule"/>
</dbReference>
<dbReference type="Gene3D" id="1.10.486.10">
    <property type="entry name" value="PCRA, domain 4"/>
    <property type="match status" value="2"/>
</dbReference>
<evidence type="ECO:0000313" key="16">
    <source>
        <dbReference type="Proteomes" id="UP000584374"/>
    </source>
</evidence>
<dbReference type="SUPFAM" id="SSF89550">
    <property type="entry name" value="PHP domain-like"/>
    <property type="match status" value="1"/>
</dbReference>
<dbReference type="PROSITE" id="PS51198">
    <property type="entry name" value="UVRD_HELICASE_ATP_BIND"/>
    <property type="match status" value="1"/>
</dbReference>
<feature type="domain" description="UvrD-like helicase ATP-binding" evidence="13">
    <location>
        <begin position="476"/>
        <end position="737"/>
    </location>
</feature>
<dbReference type="CDD" id="cd18807">
    <property type="entry name" value="SF1_C_UvrD"/>
    <property type="match status" value="1"/>
</dbReference>
<dbReference type="InterPro" id="IPR027417">
    <property type="entry name" value="P-loop_NTPase"/>
</dbReference>
<evidence type="ECO:0000256" key="7">
    <source>
        <dbReference type="ARBA" id="ARBA00023235"/>
    </source>
</evidence>
<dbReference type="InterPro" id="IPR000212">
    <property type="entry name" value="DNA_helicase_UvrD/REP"/>
</dbReference>
<feature type="domain" description="UvrD-like helicase C-terminal" evidence="14">
    <location>
        <begin position="738"/>
        <end position="1044"/>
    </location>
</feature>
<evidence type="ECO:0000313" key="15">
    <source>
        <dbReference type="EMBL" id="MBB5158260.1"/>
    </source>
</evidence>
<dbReference type="Gene3D" id="3.20.20.140">
    <property type="entry name" value="Metal-dependent hydrolases"/>
    <property type="match status" value="1"/>
</dbReference>
<keyword evidence="6" id="KW-0238">DNA-binding</keyword>
<evidence type="ECO:0000256" key="11">
    <source>
        <dbReference type="PROSITE-ProRule" id="PRU00560"/>
    </source>
</evidence>
<evidence type="ECO:0000256" key="2">
    <source>
        <dbReference type="ARBA" id="ARBA00022741"/>
    </source>
</evidence>
<keyword evidence="4 11" id="KW-0347">Helicase</keyword>
<dbReference type="Gene3D" id="3.40.50.300">
    <property type="entry name" value="P-loop containing nucleotide triphosphate hydrolases"/>
    <property type="match status" value="3"/>
</dbReference>
<dbReference type="GO" id="GO:0003677">
    <property type="term" value="F:DNA binding"/>
    <property type="evidence" value="ECO:0007669"/>
    <property type="project" value="UniProtKB-KW"/>
</dbReference>
<comment type="catalytic activity">
    <reaction evidence="8">
        <text>Couples ATP hydrolysis with the unwinding of duplex DNA by translocating in the 3'-5' direction.</text>
        <dbReference type="EC" id="5.6.2.4"/>
    </reaction>
</comment>
<sequence>MIFWQDRRVRFYADLHIHSKYSRACSKDCDIEHLTWWARRKGITLVGTGDFTHPAWFEHLREVLEPAEPGLFRLRGDLDTDLTRSLPATCGGQVRFMLSVEISTIYKYGERTRKVHHLCYMPDFAAAEEFNRRLGRIGNLGSDGRPILGLDSRDLLEITLESGDGAYLVPAHIWTPWFAVLGSKAGFDAVEDCYRDLAGHIFALETGLSSDPEMNWRISGLDRYTLVSHSDAHSPPMLGREASVFDTDLDYFAVKRALETGEGFAGTVEFFPEEGKYHLDGHRKCQVRFEPGDTRAHSGLCPGCGKPLTVGVLHRVEALADRPTGIRPDGAADFHNLIPLPEIVGEILGVGPKSKKVFGQISDLTAAHGPELAILQDVPIDELRRSHAPVAEAIERLRHGHVLRDPGYDGEYGTIRVFDPAELTRLRTGNAPALFDDALFTPQPQPEPVAAPVPPPLPEPEPRPAALPDTGPGVLGGLDPDQRAAAEVPGGPLLIVAGPGTGKTRTVTHRLAHLVLERDVPASQCLAITFTRRAAEEMTERLQALIGPDAQQMTVATFHSFGLRILREHHVQLGLGADFGLADSARQHEILTAITGDERTARRVQAQLSPVRRGGDGDPETEAALAAYLAELRQQNLVDFDDLVVLAVQLLTDHPAIGEEYRRRYRWITVDEYQDVDELQYRLLRLLAPAGANLTAIGDPDQAIYSFRGADVGFFLRFEQDYPSAPVLALTRNYRSGVHILDGAIRAITPSTLVPDRRLHPASNRQAHPIVVHQAGDERTEAAFVARTIDQLLGGASFHSLDSGRVLGDGPGGVGFNDIAVLYRTDAQSHAILDELTRCGLPVQKRSHDRLSARPGVDLLVREMLHVAARTGPVADQLRLAAKAVADTVPEDTRPDIHTAVELLGPLAQRCGQDVPRFCREVLLGAEVDTLDPRAEAISLLTLHAAKGLEFPVVFLIGCEDGLLPLRWPGTEPTVAEVAEERRLFFVGMTRAQDHLYLTRATRRTIRGTQQDRTSSPFLNPLGEAIIQSEAPARRVRPAQLPLL</sequence>
<evidence type="ECO:0000256" key="5">
    <source>
        <dbReference type="ARBA" id="ARBA00022840"/>
    </source>
</evidence>
<evidence type="ECO:0000259" key="14">
    <source>
        <dbReference type="PROSITE" id="PS51217"/>
    </source>
</evidence>
<dbReference type="GO" id="GO:0000725">
    <property type="term" value="P:recombinational repair"/>
    <property type="evidence" value="ECO:0007669"/>
    <property type="project" value="TreeGrafter"/>
</dbReference>
<dbReference type="EC" id="5.6.2.4" evidence="9"/>
<reference evidence="15 16" key="1">
    <citation type="submission" date="2020-08" db="EMBL/GenBank/DDBJ databases">
        <title>Sequencing the genomes of 1000 actinobacteria strains.</title>
        <authorList>
            <person name="Klenk H.-P."/>
        </authorList>
    </citation>
    <scope>NUCLEOTIDE SEQUENCE [LARGE SCALE GENOMIC DNA]</scope>
    <source>
        <strain evidence="15 16">DSM 45584</strain>
    </source>
</reference>
<dbReference type="InterPro" id="IPR016195">
    <property type="entry name" value="Pol/histidinol_Pase-like"/>
</dbReference>
<evidence type="ECO:0000256" key="3">
    <source>
        <dbReference type="ARBA" id="ARBA00022801"/>
    </source>
</evidence>
<dbReference type="Pfam" id="PF13361">
    <property type="entry name" value="UvrD_C"/>
    <property type="match status" value="2"/>
</dbReference>
<comment type="similarity">
    <text evidence="1">Belongs to the helicase family. UvrD subfamily.</text>
</comment>
<dbReference type="InterPro" id="IPR014016">
    <property type="entry name" value="UvrD-like_ATP-bd"/>
</dbReference>
<evidence type="ECO:0000256" key="4">
    <source>
        <dbReference type="ARBA" id="ARBA00022806"/>
    </source>
</evidence>
<feature type="compositionally biased region" description="Pro residues" evidence="12">
    <location>
        <begin position="443"/>
        <end position="465"/>
    </location>
</feature>
<protein>
    <recommendedName>
        <fullName evidence="9">DNA 3'-5' helicase</fullName>
        <ecNumber evidence="9">5.6.2.4</ecNumber>
    </recommendedName>
</protein>
<dbReference type="PROSITE" id="PS51217">
    <property type="entry name" value="UVRD_HELICASE_CTER"/>
    <property type="match status" value="1"/>
</dbReference>
<dbReference type="PANTHER" id="PTHR11070:SF2">
    <property type="entry name" value="ATP-DEPENDENT DNA HELICASE SRS2"/>
    <property type="match status" value="1"/>
</dbReference>
<evidence type="ECO:0000256" key="8">
    <source>
        <dbReference type="ARBA" id="ARBA00034617"/>
    </source>
</evidence>
<dbReference type="InterPro" id="IPR013986">
    <property type="entry name" value="DExx_box_DNA_helicase_dom_sf"/>
</dbReference>
<gene>
    <name evidence="15" type="ORF">BJ970_005859</name>
</gene>
<dbReference type="InterPro" id="IPR014017">
    <property type="entry name" value="DNA_helicase_UvrD-like_C"/>
</dbReference>
<evidence type="ECO:0000256" key="9">
    <source>
        <dbReference type="ARBA" id="ARBA00034808"/>
    </source>
</evidence>
<dbReference type="Proteomes" id="UP000584374">
    <property type="component" value="Unassembled WGS sequence"/>
</dbReference>
<dbReference type="CDD" id="cd19067">
    <property type="entry name" value="PfuEndoQ-like"/>
    <property type="match status" value="1"/>
</dbReference>
<evidence type="ECO:0000256" key="10">
    <source>
        <dbReference type="ARBA" id="ARBA00048988"/>
    </source>
</evidence>